<dbReference type="EMBL" id="WTUW01000002">
    <property type="protein sequence ID" value="MZR31429.1"/>
    <property type="molecule type" value="Genomic_DNA"/>
</dbReference>
<evidence type="ECO:0000259" key="1">
    <source>
        <dbReference type="PROSITE" id="PS50980"/>
    </source>
</evidence>
<proteinExistence type="predicted"/>
<reference evidence="3 4" key="1">
    <citation type="submission" date="2019-12" db="EMBL/GenBank/DDBJ databases">
        <title>Snethiella sp. nov. sp. isolated from sea sand.</title>
        <authorList>
            <person name="Kim J."/>
            <person name="Jeong S.E."/>
            <person name="Jung H.S."/>
            <person name="Jeon C.O."/>
        </authorList>
    </citation>
    <scope>NUCLEOTIDE SEQUENCE [LARGE SCALE GENOMIC DNA]</scope>
    <source>
        <strain evidence="3 4">DP05</strain>
    </source>
</reference>
<sequence length="516" mass="55813">MSWEKEAEEIKRMRIAAKAQGGEEAIKSQHAKGRLTIRERISGILDNESFQEQGRIAGSAERDQNGNITDFSPANYITGLGTIDGRRVAIGGEDFTLKGGSPNAAGLRKSVFAEELASQYKVPLVRMLEGGGGSVAKGKGGGTVGSPAYEKPRFLSIAKLLGEVPVASAALGPVAGFPAARFAASHFSVMTRDTAQLLIAGPALVERALNIKITKEELGGAQIHSRNAVAANIATDEADAFSQIRRFLSFLPNNVWELAARQKSNDPVDRVEEELLSIVPKNRRLPFKIRNLIQMVVDRDSFFEMGKNYGRGLLTGFARLNGQSVGVIANDSLYYAGAMGADAAQKVRRFIELCDTFHIPIVNFTDEPGFMIGPDSEKDGTIKFGTSAVAAAVMSVVPWATVIVKKAFGVAAAAHFSENGYVLAWPSAEMGPLPVEGGVAVAYRRQLAEAENPEKLRAELEEQLAAQQSPFPRAESFSVHDIIDPRETRPALCQWVDWIQPQLECLKGPVSFSFRP</sequence>
<organism evidence="3 4">
    <name type="scientific">Sneathiella litorea</name>
    <dbReference type="NCBI Taxonomy" id="2606216"/>
    <lineage>
        <taxon>Bacteria</taxon>
        <taxon>Pseudomonadati</taxon>
        <taxon>Pseudomonadota</taxon>
        <taxon>Alphaproteobacteria</taxon>
        <taxon>Sneathiellales</taxon>
        <taxon>Sneathiellaceae</taxon>
        <taxon>Sneathiella</taxon>
    </lineage>
</organism>
<feature type="domain" description="CoA carboxyltransferase C-terminal" evidence="2">
    <location>
        <begin position="267"/>
        <end position="516"/>
    </location>
</feature>
<dbReference type="PROSITE" id="PS50980">
    <property type="entry name" value="COA_CT_NTER"/>
    <property type="match status" value="1"/>
</dbReference>
<evidence type="ECO:0000313" key="3">
    <source>
        <dbReference type="EMBL" id="MZR31429.1"/>
    </source>
</evidence>
<gene>
    <name evidence="3" type="ORF">GQE98_12365</name>
</gene>
<feature type="domain" description="CoA carboxyltransferase N-terminal" evidence="1">
    <location>
        <begin position="3"/>
        <end position="263"/>
    </location>
</feature>
<dbReference type="Proteomes" id="UP000476030">
    <property type="component" value="Unassembled WGS sequence"/>
</dbReference>
<dbReference type="InterPro" id="IPR011762">
    <property type="entry name" value="COA_CT_N"/>
</dbReference>
<dbReference type="PANTHER" id="PTHR43842">
    <property type="entry name" value="PROPIONYL-COA CARBOXYLASE BETA CHAIN"/>
    <property type="match status" value="1"/>
</dbReference>
<dbReference type="GO" id="GO:0004658">
    <property type="term" value="F:propionyl-CoA carboxylase activity"/>
    <property type="evidence" value="ECO:0007669"/>
    <property type="project" value="TreeGrafter"/>
</dbReference>
<dbReference type="PROSITE" id="PS50989">
    <property type="entry name" value="COA_CT_CTER"/>
    <property type="match status" value="1"/>
</dbReference>
<dbReference type="Pfam" id="PF01039">
    <property type="entry name" value="Carboxyl_trans"/>
    <property type="match status" value="1"/>
</dbReference>
<name>A0A6L8W9N7_9PROT</name>
<dbReference type="InterPro" id="IPR034733">
    <property type="entry name" value="AcCoA_carboxyl_beta"/>
</dbReference>
<keyword evidence="4" id="KW-1185">Reference proteome</keyword>
<dbReference type="PANTHER" id="PTHR43842:SF2">
    <property type="entry name" value="PROPIONYL-COA CARBOXYLASE BETA CHAIN, MITOCHONDRIAL"/>
    <property type="match status" value="1"/>
</dbReference>
<protein>
    <submittedName>
        <fullName evidence="3">Propionyl-CoA carboxylase</fullName>
    </submittedName>
</protein>
<dbReference type="SUPFAM" id="SSF52096">
    <property type="entry name" value="ClpP/crotonase"/>
    <property type="match status" value="2"/>
</dbReference>
<accession>A0A6L8W9N7</accession>
<dbReference type="InterPro" id="IPR029045">
    <property type="entry name" value="ClpP/crotonase-like_dom_sf"/>
</dbReference>
<dbReference type="Gene3D" id="3.90.226.10">
    <property type="entry name" value="2-enoyl-CoA Hydratase, Chain A, domain 1"/>
    <property type="match status" value="2"/>
</dbReference>
<dbReference type="AlphaFoldDB" id="A0A6L8W9N7"/>
<comment type="caution">
    <text evidence="3">The sequence shown here is derived from an EMBL/GenBank/DDBJ whole genome shotgun (WGS) entry which is preliminary data.</text>
</comment>
<dbReference type="RefSeq" id="WP_161315934.1">
    <property type="nucleotide sequence ID" value="NZ_WTUW01000002.1"/>
</dbReference>
<dbReference type="InterPro" id="IPR051047">
    <property type="entry name" value="AccD/PCCB"/>
</dbReference>
<evidence type="ECO:0000313" key="4">
    <source>
        <dbReference type="Proteomes" id="UP000476030"/>
    </source>
</evidence>
<dbReference type="InterPro" id="IPR011763">
    <property type="entry name" value="COA_CT_C"/>
</dbReference>
<evidence type="ECO:0000259" key="2">
    <source>
        <dbReference type="PROSITE" id="PS50989"/>
    </source>
</evidence>